<comment type="caution">
    <text evidence="1">The sequence shown here is derived from an EMBL/GenBank/DDBJ whole genome shotgun (WGS) entry which is preliminary data.</text>
</comment>
<name>A0A7J9PMH7_METMI</name>
<dbReference type="Proteomes" id="UP000567099">
    <property type="component" value="Unassembled WGS sequence"/>
</dbReference>
<dbReference type="EMBL" id="JACDUO010000001">
    <property type="protein sequence ID" value="MBA2864415.1"/>
    <property type="molecule type" value="Genomic_DNA"/>
</dbReference>
<reference evidence="1 2" key="1">
    <citation type="submission" date="2020-07" db="EMBL/GenBank/DDBJ databases">
        <title>Genomic Encyclopedia of Type Strains, Phase IV (KMG-V): Genome sequencing to study the core and pangenomes of soil and plant-associated prokaryotes.</title>
        <authorList>
            <person name="Whitman W."/>
        </authorList>
    </citation>
    <scope>NUCLEOTIDE SEQUENCE [LARGE SCALE GENOMIC DNA]</scope>
    <source>
        <strain evidence="1 2">C13</strain>
    </source>
</reference>
<evidence type="ECO:0000313" key="1">
    <source>
        <dbReference type="EMBL" id="MBA2864415.1"/>
    </source>
</evidence>
<protein>
    <submittedName>
        <fullName evidence="1">Uncharacterized protein</fullName>
    </submittedName>
</protein>
<proteinExistence type="predicted"/>
<sequence>MFNYLKLLSECEINSEFISFEDLKIKRKSLNSFSIEKESQFKLKINDGNNTNIQANTVHLHININGIRKTPGEKKSKLFKKYLLENIFLKDQFETIKRDSEYKNEPDYKVILKEFKKEFYVKCNFRSYLYNGFYDWGRIDQLNEFKRFFKSSEIPTYFAFGLSGAPEDPRNLYLVPEENVGSKMKIEELEKWEISSFKDVLRVICNE</sequence>
<evidence type="ECO:0000313" key="2">
    <source>
        <dbReference type="Proteomes" id="UP000567099"/>
    </source>
</evidence>
<dbReference type="AlphaFoldDB" id="A0A7J9PMH7"/>
<gene>
    <name evidence="1" type="ORF">HNP94_001415</name>
</gene>
<dbReference type="RefSeq" id="WP_181505160.1">
    <property type="nucleotide sequence ID" value="NZ_JACDUO010000001.1"/>
</dbReference>
<organism evidence="1 2">
    <name type="scientific">Methanococcus maripaludis</name>
    <name type="common">Methanococcus deltae</name>
    <dbReference type="NCBI Taxonomy" id="39152"/>
    <lineage>
        <taxon>Archaea</taxon>
        <taxon>Methanobacteriati</taxon>
        <taxon>Methanobacteriota</taxon>
        <taxon>Methanomada group</taxon>
        <taxon>Methanococci</taxon>
        <taxon>Methanococcales</taxon>
        <taxon>Methanococcaceae</taxon>
        <taxon>Methanococcus</taxon>
    </lineage>
</organism>
<accession>A0A7J9PMH7</accession>